<dbReference type="InterPro" id="IPR058240">
    <property type="entry name" value="rSAM_sf"/>
</dbReference>
<comment type="cofactor">
    <cofactor evidence="15 17">
        <name>[4Fe-4S] cluster</name>
        <dbReference type="ChEBI" id="CHEBI:49883"/>
    </cofactor>
    <text evidence="15 17">Binds 1 [4Fe-4S] cluster. The cluster is coordinated with 3 cysteines and an exchangeable S-adenosyl-L-methionine.</text>
</comment>
<dbReference type="GO" id="GO:0004109">
    <property type="term" value="F:coproporphyrinogen oxidase activity"/>
    <property type="evidence" value="ECO:0007669"/>
    <property type="project" value="InterPro"/>
</dbReference>
<evidence type="ECO:0000313" key="19">
    <source>
        <dbReference type="EMBL" id="RKQ68240.1"/>
    </source>
</evidence>
<dbReference type="Pfam" id="PF04055">
    <property type="entry name" value="Radical_SAM"/>
    <property type="match status" value="1"/>
</dbReference>
<comment type="similarity">
    <text evidence="3 15">Belongs to the anaerobic coproporphyrinogen-III oxidase family.</text>
</comment>
<comment type="catalytic activity">
    <reaction evidence="14 15">
        <text>coproporphyrinogen III + 2 S-adenosyl-L-methionine = protoporphyrinogen IX + 2 5'-deoxyadenosine + 2 L-methionine + 2 CO2</text>
        <dbReference type="Rhea" id="RHEA:15425"/>
        <dbReference type="ChEBI" id="CHEBI:16526"/>
        <dbReference type="ChEBI" id="CHEBI:17319"/>
        <dbReference type="ChEBI" id="CHEBI:57307"/>
        <dbReference type="ChEBI" id="CHEBI:57309"/>
        <dbReference type="ChEBI" id="CHEBI:57844"/>
        <dbReference type="ChEBI" id="CHEBI:59789"/>
        <dbReference type="EC" id="1.3.98.3"/>
    </reaction>
</comment>
<evidence type="ECO:0000256" key="10">
    <source>
        <dbReference type="ARBA" id="ARBA00023004"/>
    </source>
</evidence>
<evidence type="ECO:0000256" key="8">
    <source>
        <dbReference type="ARBA" id="ARBA00022723"/>
    </source>
</evidence>
<dbReference type="NCBIfam" id="TIGR00538">
    <property type="entry name" value="hemN"/>
    <property type="match status" value="1"/>
</dbReference>
<evidence type="ECO:0000256" key="9">
    <source>
        <dbReference type="ARBA" id="ARBA00023002"/>
    </source>
</evidence>
<keyword evidence="12 15" id="KW-0627">Porphyrin biosynthesis</keyword>
<dbReference type="Pfam" id="PF06969">
    <property type="entry name" value="HemN_C"/>
    <property type="match status" value="1"/>
</dbReference>
<keyword evidence="11 15" id="KW-0411">Iron-sulfur</keyword>
<feature type="binding site" evidence="16">
    <location>
        <position position="141"/>
    </location>
    <ligand>
        <name>S-adenosyl-L-methionine</name>
        <dbReference type="ChEBI" id="CHEBI:59789"/>
        <label>1</label>
    </ligand>
</feature>
<feature type="binding site" evidence="16">
    <location>
        <position position="108"/>
    </location>
    <ligand>
        <name>S-adenosyl-L-methionine</name>
        <dbReference type="ChEBI" id="CHEBI:59789"/>
        <label>1</label>
    </ligand>
</feature>
<dbReference type="GO" id="GO:0051539">
    <property type="term" value="F:4 iron, 4 sulfur cluster binding"/>
    <property type="evidence" value="ECO:0007669"/>
    <property type="project" value="UniProtKB-KW"/>
</dbReference>
<name>A0A420WBC9_9PROT</name>
<dbReference type="OrthoDB" id="9808022at2"/>
<dbReference type="SMART" id="SM00729">
    <property type="entry name" value="Elp3"/>
    <property type="match status" value="1"/>
</dbReference>
<dbReference type="GO" id="GO:0051989">
    <property type="term" value="F:coproporphyrinogen dehydrogenase activity"/>
    <property type="evidence" value="ECO:0007669"/>
    <property type="project" value="UniProtKB-EC"/>
</dbReference>
<feature type="binding site" evidence="16">
    <location>
        <begin position="63"/>
        <end position="65"/>
    </location>
    <ligand>
        <name>S-adenosyl-L-methionine</name>
        <dbReference type="ChEBI" id="CHEBI:59789"/>
        <label>2</label>
    </ligand>
</feature>
<dbReference type="PIRSF" id="PIRSF000167">
    <property type="entry name" value="HemN"/>
    <property type="match status" value="1"/>
</dbReference>
<comment type="pathway">
    <text evidence="2 15">Porphyrin-containing compound metabolism; protoporphyrin-IX biosynthesis; protoporphyrinogen-IX from coproporphyrinogen-III (AdoMet route): step 1/1.</text>
</comment>
<feature type="binding site" evidence="16">
    <location>
        <position position="180"/>
    </location>
    <ligand>
        <name>S-adenosyl-L-methionine</name>
        <dbReference type="ChEBI" id="CHEBI:59789"/>
        <label>2</label>
    </ligand>
</feature>
<keyword evidence="6 15" id="KW-0963">Cytoplasm</keyword>
<proteinExistence type="inferred from homology"/>
<comment type="function">
    <text evidence="13">Involved in the heme biosynthesis. Catalyzes the anaerobic oxidative decarboxylation of propionate groups of rings A and B of coproporphyrinogen III to yield the vinyl groups in protoporphyrinogen IX.</text>
</comment>
<protein>
    <recommendedName>
        <fullName evidence="15">Coproporphyrinogen-III oxidase</fullName>
        <ecNumber evidence="15">1.3.98.3</ecNumber>
    </recommendedName>
</protein>
<evidence type="ECO:0000313" key="20">
    <source>
        <dbReference type="Proteomes" id="UP000277424"/>
    </source>
</evidence>
<dbReference type="CDD" id="cd01335">
    <property type="entry name" value="Radical_SAM"/>
    <property type="match status" value="1"/>
</dbReference>
<feature type="binding site" evidence="17">
    <location>
        <position position="57"/>
    </location>
    <ligand>
        <name>[4Fe-4S] cluster</name>
        <dbReference type="ChEBI" id="CHEBI:49883"/>
        <note>4Fe-4S-S-AdoMet</note>
    </ligand>
</feature>
<evidence type="ECO:0000256" key="7">
    <source>
        <dbReference type="ARBA" id="ARBA00022691"/>
    </source>
</evidence>
<feature type="binding site" evidence="16">
    <location>
        <position position="205"/>
    </location>
    <ligand>
        <name>S-adenosyl-L-methionine</name>
        <dbReference type="ChEBI" id="CHEBI:59789"/>
        <label>2</label>
    </ligand>
</feature>
<dbReference type="InterPro" id="IPR004558">
    <property type="entry name" value="Coprogen_oxidase_HemN"/>
</dbReference>
<evidence type="ECO:0000256" key="12">
    <source>
        <dbReference type="ARBA" id="ARBA00023244"/>
    </source>
</evidence>
<comment type="caution">
    <text evidence="19">The sequence shown here is derived from an EMBL/GenBank/DDBJ whole genome shotgun (WGS) entry which is preliminary data.</text>
</comment>
<dbReference type="GO" id="GO:0005737">
    <property type="term" value="C:cytoplasm"/>
    <property type="evidence" value="ECO:0007669"/>
    <property type="project" value="UniProtKB-SubCell"/>
</dbReference>
<dbReference type="PANTHER" id="PTHR13932:SF6">
    <property type="entry name" value="OXYGEN-INDEPENDENT COPROPORPHYRINOGEN III OXIDASE"/>
    <property type="match status" value="1"/>
</dbReference>
<dbReference type="InterPro" id="IPR006638">
    <property type="entry name" value="Elp3/MiaA/NifB-like_rSAM"/>
</dbReference>
<reference evidence="19 20" key="1">
    <citation type="submission" date="2018-10" db="EMBL/GenBank/DDBJ databases">
        <title>Comparative analysis of microorganisms from saline springs in Andes Mountain Range, Colombia.</title>
        <authorList>
            <person name="Rubin E."/>
        </authorList>
    </citation>
    <scope>NUCLEOTIDE SEQUENCE [LARGE SCALE GENOMIC DNA]</scope>
    <source>
        <strain evidence="19 20">USBA 36</strain>
    </source>
</reference>
<evidence type="ECO:0000256" key="11">
    <source>
        <dbReference type="ARBA" id="ARBA00023014"/>
    </source>
</evidence>
<keyword evidence="9 15" id="KW-0560">Oxidoreductase</keyword>
<keyword evidence="8 15" id="KW-0479">Metal-binding</keyword>
<gene>
    <name evidence="19" type="ORF">BCL74_2716</name>
</gene>
<feature type="binding site" evidence="16">
    <location>
        <position position="51"/>
    </location>
    <ligand>
        <name>S-adenosyl-L-methionine</name>
        <dbReference type="ChEBI" id="CHEBI:59789"/>
        <label>1</label>
    </ligand>
</feature>
<evidence type="ECO:0000256" key="13">
    <source>
        <dbReference type="ARBA" id="ARBA00024295"/>
    </source>
</evidence>
<dbReference type="EC" id="1.3.98.3" evidence="15"/>
<dbReference type="SFLD" id="SFLDG01065">
    <property type="entry name" value="anaerobic_coproporphyrinogen-I"/>
    <property type="match status" value="1"/>
</dbReference>
<feature type="binding site" evidence="17">
    <location>
        <position position="64"/>
    </location>
    <ligand>
        <name>[4Fe-4S] cluster</name>
        <dbReference type="ChEBI" id="CHEBI:49883"/>
        <note>4Fe-4S-S-AdoMet</note>
    </ligand>
</feature>
<dbReference type="Proteomes" id="UP000277424">
    <property type="component" value="Unassembled WGS sequence"/>
</dbReference>
<evidence type="ECO:0000256" key="6">
    <source>
        <dbReference type="ARBA" id="ARBA00022490"/>
    </source>
</evidence>
<comment type="subunit">
    <text evidence="4">Monomer.</text>
</comment>
<evidence type="ECO:0000256" key="2">
    <source>
        <dbReference type="ARBA" id="ARBA00004785"/>
    </source>
</evidence>
<keyword evidence="5 15" id="KW-0004">4Fe-4S</keyword>
<dbReference type="InterPro" id="IPR023404">
    <property type="entry name" value="rSAM_horseshoe"/>
</dbReference>
<evidence type="ECO:0000256" key="4">
    <source>
        <dbReference type="ARBA" id="ARBA00011245"/>
    </source>
</evidence>
<dbReference type="UniPathway" id="UPA00251">
    <property type="reaction ID" value="UER00323"/>
</dbReference>
<dbReference type="InterPro" id="IPR010723">
    <property type="entry name" value="HemN_C"/>
</dbReference>
<evidence type="ECO:0000256" key="14">
    <source>
        <dbReference type="ARBA" id="ARBA00048321"/>
    </source>
</evidence>
<feature type="binding site" evidence="17">
    <location>
        <position position="61"/>
    </location>
    <ligand>
        <name>[4Fe-4S] cluster</name>
        <dbReference type="ChEBI" id="CHEBI:49883"/>
        <note>4Fe-4S-S-AdoMet</note>
    </ligand>
</feature>
<organism evidence="19 20">
    <name type="scientific">Oceanibaculum indicum</name>
    <dbReference type="NCBI Taxonomy" id="526216"/>
    <lineage>
        <taxon>Bacteria</taxon>
        <taxon>Pseudomonadati</taxon>
        <taxon>Pseudomonadota</taxon>
        <taxon>Alphaproteobacteria</taxon>
        <taxon>Rhodospirillales</taxon>
        <taxon>Oceanibaculaceae</taxon>
        <taxon>Oceanibaculum</taxon>
    </lineage>
</organism>
<dbReference type="Gene3D" id="1.10.10.920">
    <property type="match status" value="1"/>
</dbReference>
<feature type="binding site" evidence="16">
    <location>
        <position position="239"/>
    </location>
    <ligand>
        <name>S-adenosyl-L-methionine</name>
        <dbReference type="ChEBI" id="CHEBI:59789"/>
        <label>2</label>
    </ligand>
</feature>
<evidence type="ECO:0000256" key="17">
    <source>
        <dbReference type="PIRSR" id="PIRSR000167-2"/>
    </source>
</evidence>
<dbReference type="PROSITE" id="PS51918">
    <property type="entry name" value="RADICAL_SAM"/>
    <property type="match status" value="1"/>
</dbReference>
<dbReference type="PANTHER" id="PTHR13932">
    <property type="entry name" value="COPROPORPHYRINIGEN III OXIDASE"/>
    <property type="match status" value="1"/>
</dbReference>
<dbReference type="InterPro" id="IPR007197">
    <property type="entry name" value="rSAM"/>
</dbReference>
<evidence type="ECO:0000256" key="5">
    <source>
        <dbReference type="ARBA" id="ARBA00022485"/>
    </source>
</evidence>
<feature type="binding site" evidence="16">
    <location>
        <position position="325"/>
    </location>
    <ligand>
        <name>S-adenosyl-L-methionine</name>
        <dbReference type="ChEBI" id="CHEBI:59789"/>
        <label>1</label>
    </ligand>
</feature>
<evidence type="ECO:0000256" key="16">
    <source>
        <dbReference type="PIRSR" id="PIRSR000167-1"/>
    </source>
</evidence>
<evidence type="ECO:0000256" key="3">
    <source>
        <dbReference type="ARBA" id="ARBA00005493"/>
    </source>
</evidence>
<evidence type="ECO:0000256" key="1">
    <source>
        <dbReference type="ARBA" id="ARBA00004496"/>
    </source>
</evidence>
<dbReference type="Gene3D" id="3.80.30.20">
    <property type="entry name" value="tm_1862 like domain"/>
    <property type="match status" value="1"/>
</dbReference>
<accession>A0A420WBC9</accession>
<dbReference type="GO" id="GO:0006782">
    <property type="term" value="P:protoporphyrinogen IX biosynthetic process"/>
    <property type="evidence" value="ECO:0007669"/>
    <property type="project" value="UniProtKB-UniPathway"/>
</dbReference>
<dbReference type="EMBL" id="RBIG01000003">
    <property type="protein sequence ID" value="RKQ68240.1"/>
    <property type="molecule type" value="Genomic_DNA"/>
</dbReference>
<evidence type="ECO:0000259" key="18">
    <source>
        <dbReference type="PROSITE" id="PS51918"/>
    </source>
</evidence>
<comment type="subcellular location">
    <subcellularLocation>
        <location evidence="1 15">Cytoplasm</location>
    </subcellularLocation>
</comment>
<sequence>MMTPDLLAKYDQPVPRYTSYPTAPHFHAGIDAAAYGAWLETLDPAQPLSLYFHVPFCDSLCWFCGCHTRVVNRYEPVATYFELLKQEIALVAKRLGPGRTVSHMHFGGGSPTMLIPDDIRQLGDFVWGLFDKTPDAEVAVEIDPRGLSYETVRAFASIGVNRASIGVQDVNREVQEAVNRIQPLSSTAEAMAALRAEGVDRINIDLMYGLPFQTVSRVLHTVECILPLRPDRLAVFGYAHVPHMKPHMNLIPGHALPGRDERFRQQQAIADLLVEAGHVRIGLDHFAKDSDPLVAALREGRLHRNFQGYTVDPAEVLIGFGASAIGALPQGYIQNVTAMPEYRKAIGEGRLPVARGIELTAEDRLRRAIIEQVMCHLRVDLAAMQRAAGLTLDLSGERIALAALATDGLVRIEGEVLTVPEEARPLLRSVACVFDAYLATGKAKHSRAV</sequence>
<keyword evidence="7 15" id="KW-0949">S-adenosyl-L-methionine</keyword>
<evidence type="ECO:0000256" key="15">
    <source>
        <dbReference type="PIRNR" id="PIRNR000167"/>
    </source>
</evidence>
<feature type="domain" description="Radical SAM core" evidence="18">
    <location>
        <begin position="42"/>
        <end position="273"/>
    </location>
</feature>
<keyword evidence="10 15" id="KW-0408">Iron</keyword>
<dbReference type="SFLD" id="SFLDS00029">
    <property type="entry name" value="Radical_SAM"/>
    <property type="match status" value="1"/>
</dbReference>
<feature type="binding site" evidence="16">
    <location>
        <position position="168"/>
    </location>
    <ligand>
        <name>S-adenosyl-L-methionine</name>
        <dbReference type="ChEBI" id="CHEBI:59789"/>
        <label>2</label>
    </ligand>
</feature>
<dbReference type="InterPro" id="IPR034505">
    <property type="entry name" value="Coproporphyrinogen-III_oxidase"/>
</dbReference>
<dbReference type="GO" id="GO:0046872">
    <property type="term" value="F:metal ion binding"/>
    <property type="evidence" value="ECO:0007669"/>
    <property type="project" value="UniProtKB-KW"/>
</dbReference>
<dbReference type="RefSeq" id="WP_121220796.1">
    <property type="nucleotide sequence ID" value="NZ_RBIG01000003.1"/>
</dbReference>
<dbReference type="SUPFAM" id="SSF102114">
    <property type="entry name" value="Radical SAM enzymes"/>
    <property type="match status" value="1"/>
</dbReference>
<dbReference type="AlphaFoldDB" id="A0A420WBC9"/>